<feature type="domain" description="LysM" evidence="3">
    <location>
        <begin position="469"/>
        <end position="518"/>
    </location>
</feature>
<feature type="region of interest" description="Disordered" evidence="1">
    <location>
        <begin position="215"/>
        <end position="354"/>
    </location>
</feature>
<organism evidence="4 5">
    <name type="scientific">Kaistia terrae</name>
    <dbReference type="NCBI Taxonomy" id="537017"/>
    <lineage>
        <taxon>Bacteria</taxon>
        <taxon>Pseudomonadati</taxon>
        <taxon>Pseudomonadota</taxon>
        <taxon>Alphaproteobacteria</taxon>
        <taxon>Hyphomicrobiales</taxon>
        <taxon>Kaistiaceae</taxon>
        <taxon>Kaistia</taxon>
    </lineage>
</organism>
<dbReference type="SMART" id="SM00257">
    <property type="entry name" value="LysM"/>
    <property type="match status" value="1"/>
</dbReference>
<dbReference type="InterPro" id="IPR036779">
    <property type="entry name" value="LysM_dom_sf"/>
</dbReference>
<evidence type="ECO:0000256" key="1">
    <source>
        <dbReference type="SAM" id="MobiDB-lite"/>
    </source>
</evidence>
<dbReference type="SUPFAM" id="SSF54106">
    <property type="entry name" value="LysM domain"/>
    <property type="match status" value="1"/>
</dbReference>
<keyword evidence="2" id="KW-0472">Membrane</keyword>
<dbReference type="EMBL" id="JBHSML010000003">
    <property type="protein sequence ID" value="MFC5515473.1"/>
    <property type="molecule type" value="Genomic_DNA"/>
</dbReference>
<dbReference type="PROSITE" id="PS51782">
    <property type="entry name" value="LYSM"/>
    <property type="match status" value="1"/>
</dbReference>
<dbReference type="PANTHER" id="PTHR34700:SF4">
    <property type="entry name" value="PHAGE-LIKE ELEMENT PBSX PROTEIN XKDP"/>
    <property type="match status" value="1"/>
</dbReference>
<feature type="compositionally biased region" description="Low complexity" evidence="1">
    <location>
        <begin position="70"/>
        <end position="79"/>
    </location>
</feature>
<dbReference type="Pfam" id="PF01476">
    <property type="entry name" value="LysM"/>
    <property type="match status" value="1"/>
</dbReference>
<proteinExistence type="predicted"/>
<protein>
    <submittedName>
        <fullName evidence="4">LysM peptidoglycan-binding domain-containing protein</fullName>
    </submittedName>
</protein>
<sequence>MAEKTPPGPKTSGRVAGVAAAAAILVGGYYGLVVRPASTPAPEATSAGATKAPDAAPVASDAKPADSKPTEAAAAAAAKPAEKAEAAKDEAAIPTEGSVPSFDIVRVEPTGETVVAGLAAPKSKVELMDGSAPIATAEANERGEWAMAIEKPLSPGTHDLSIRTTSADKKTESLSEQSVAVQVQEPGKGEALVVLNTPDAASKILQKPEVAGETQVAAAATPSAPAGTETPATPENAAAAPAAPDAAARPDTAVKPDAVATASKSDAAATPEAASQPDTAAKPDAVAKTDAPATPDAPANADTLAEADKAANPDTKPGVAPAVQTHAMTAEQPASMPDTKSPDTKTAEVTPPAAAPQVTVDAVEVEDGKTFVAGSAKTSAPVRVYVDEKPIGEAKPGEGGRWLLETPTAIEPGRRVVRADQVEPDSGKVVSRAEVPFERTADVAALSPVVAGGGGAGGASADGNVPAPQNVIIRRGDNLWSISRRLYGRGIRFSTIYAANDDQIRNPNLIYPGQTFVLPTGDANWTN</sequence>
<dbReference type="PANTHER" id="PTHR34700">
    <property type="entry name" value="POTASSIUM BINDING PROTEIN KBP"/>
    <property type="match status" value="1"/>
</dbReference>
<evidence type="ECO:0000256" key="2">
    <source>
        <dbReference type="SAM" id="Phobius"/>
    </source>
</evidence>
<accession>A0ABW0PSZ7</accession>
<keyword evidence="2" id="KW-1133">Transmembrane helix</keyword>
<evidence type="ECO:0000313" key="4">
    <source>
        <dbReference type="EMBL" id="MFC5515473.1"/>
    </source>
</evidence>
<evidence type="ECO:0000259" key="3">
    <source>
        <dbReference type="PROSITE" id="PS51782"/>
    </source>
</evidence>
<dbReference type="Proteomes" id="UP001596150">
    <property type="component" value="Unassembled WGS sequence"/>
</dbReference>
<reference evidence="5" key="1">
    <citation type="journal article" date="2019" name="Int. J. Syst. Evol. Microbiol.">
        <title>The Global Catalogue of Microorganisms (GCM) 10K type strain sequencing project: providing services to taxonomists for standard genome sequencing and annotation.</title>
        <authorList>
            <consortium name="The Broad Institute Genomics Platform"/>
            <consortium name="The Broad Institute Genome Sequencing Center for Infectious Disease"/>
            <person name="Wu L."/>
            <person name="Ma J."/>
        </authorList>
    </citation>
    <scope>NUCLEOTIDE SEQUENCE [LARGE SCALE GENOMIC DNA]</scope>
    <source>
        <strain evidence="5">KACC 12633</strain>
    </source>
</reference>
<keyword evidence="2" id="KW-0812">Transmembrane</keyword>
<feature type="compositionally biased region" description="Low complexity" evidence="1">
    <location>
        <begin position="277"/>
        <end position="304"/>
    </location>
</feature>
<evidence type="ECO:0000313" key="5">
    <source>
        <dbReference type="Proteomes" id="UP001596150"/>
    </source>
</evidence>
<feature type="region of interest" description="Disordered" evidence="1">
    <location>
        <begin position="39"/>
        <end position="95"/>
    </location>
</feature>
<feature type="compositionally biased region" description="Low complexity" evidence="1">
    <location>
        <begin position="217"/>
        <end position="270"/>
    </location>
</feature>
<dbReference type="RefSeq" id="WP_266342277.1">
    <property type="nucleotide sequence ID" value="NZ_JAPKNH010000001.1"/>
</dbReference>
<dbReference type="InterPro" id="IPR052196">
    <property type="entry name" value="Bact_Kbp"/>
</dbReference>
<feature type="transmembrane region" description="Helical" evidence="2">
    <location>
        <begin position="12"/>
        <end position="32"/>
    </location>
</feature>
<keyword evidence="5" id="KW-1185">Reference proteome</keyword>
<gene>
    <name evidence="4" type="ORF">ACFPP9_06800</name>
</gene>
<dbReference type="Gene3D" id="3.10.350.10">
    <property type="entry name" value="LysM domain"/>
    <property type="match status" value="1"/>
</dbReference>
<name>A0ABW0PSZ7_9HYPH</name>
<dbReference type="InterPro" id="IPR018392">
    <property type="entry name" value="LysM"/>
</dbReference>
<feature type="compositionally biased region" description="Low complexity" evidence="1">
    <location>
        <begin position="39"/>
        <end position="50"/>
    </location>
</feature>
<dbReference type="CDD" id="cd00118">
    <property type="entry name" value="LysM"/>
    <property type="match status" value="1"/>
</dbReference>
<comment type="caution">
    <text evidence="4">The sequence shown here is derived from an EMBL/GenBank/DDBJ whole genome shotgun (WGS) entry which is preliminary data.</text>
</comment>
<feature type="compositionally biased region" description="Basic and acidic residues" evidence="1">
    <location>
        <begin position="80"/>
        <end position="91"/>
    </location>
</feature>